<evidence type="ECO:0000313" key="4">
    <source>
        <dbReference type="EMBL" id="GFO85706.1"/>
    </source>
</evidence>
<feature type="compositionally biased region" description="Low complexity" evidence="2">
    <location>
        <begin position="32"/>
        <end position="48"/>
    </location>
</feature>
<keyword evidence="5" id="KW-1185">Reference proteome</keyword>
<evidence type="ECO:0000256" key="1">
    <source>
        <dbReference type="ARBA" id="ARBA00022801"/>
    </source>
</evidence>
<keyword evidence="1" id="KW-0378">Hydrolase</keyword>
<dbReference type="PANTHER" id="PTHR30404:SF0">
    <property type="entry name" value="N-ACETYLMURAMOYL-L-ALANINE AMIDASE AMIC"/>
    <property type="match status" value="1"/>
</dbReference>
<organism evidence="4 5">
    <name type="scientific">Anaerostipes butyraticus</name>
    <dbReference type="NCBI Taxonomy" id="645466"/>
    <lineage>
        <taxon>Bacteria</taxon>
        <taxon>Bacillati</taxon>
        <taxon>Bacillota</taxon>
        <taxon>Clostridia</taxon>
        <taxon>Lachnospirales</taxon>
        <taxon>Lachnospiraceae</taxon>
        <taxon>Anaerostipes</taxon>
    </lineage>
</organism>
<evidence type="ECO:0000256" key="2">
    <source>
        <dbReference type="SAM" id="MobiDB-lite"/>
    </source>
</evidence>
<dbReference type="Gene3D" id="3.40.630.40">
    <property type="entry name" value="Zn-dependent exopeptidases"/>
    <property type="match status" value="1"/>
</dbReference>
<dbReference type="SUPFAM" id="SSF53187">
    <property type="entry name" value="Zn-dependent exopeptidases"/>
    <property type="match status" value="1"/>
</dbReference>
<dbReference type="EMBL" id="BLYI01000043">
    <property type="protein sequence ID" value="GFO85706.1"/>
    <property type="molecule type" value="Genomic_DNA"/>
</dbReference>
<sequence>MRKYLMLLILTACLCFGGCQKKEKTEAAPQRETAAAKETASTAKTSAAADEEKTTAEKEEKIMVAIDPGHQKEQMTEQEPIGPGASETKPMVSSGTEGVVTGEPEYQVNLEVSMKLKSILEARGYDVYMIRETNDVKLSNRKRAQMANGSGASVFLRLHCNSDSSSSANGALTMCPTEANPYCGEIASESKRLSSLVGSSLCHRTGARNRGVIETDQMSGINWCEIPVTIIEMGFMSNPEEDQKLSDDQYQNRLAEGIAEGVDRYFEE</sequence>
<dbReference type="GO" id="GO:0008745">
    <property type="term" value="F:N-acetylmuramoyl-L-alanine amidase activity"/>
    <property type="evidence" value="ECO:0007669"/>
    <property type="project" value="InterPro"/>
</dbReference>
<evidence type="ECO:0000259" key="3">
    <source>
        <dbReference type="SMART" id="SM00646"/>
    </source>
</evidence>
<dbReference type="InterPro" id="IPR002508">
    <property type="entry name" value="MurNAc-LAA_cat"/>
</dbReference>
<dbReference type="CDD" id="cd02696">
    <property type="entry name" value="MurNAc-LAA"/>
    <property type="match status" value="1"/>
</dbReference>
<comment type="caution">
    <text evidence="4">The sequence shown here is derived from an EMBL/GenBank/DDBJ whole genome shotgun (WGS) entry which is preliminary data.</text>
</comment>
<dbReference type="SMART" id="SM00646">
    <property type="entry name" value="Ami_3"/>
    <property type="match status" value="1"/>
</dbReference>
<protein>
    <recommendedName>
        <fullName evidence="3">MurNAc-LAA domain-containing protein</fullName>
    </recommendedName>
</protein>
<reference evidence="4" key="1">
    <citation type="submission" date="2020-06" db="EMBL/GenBank/DDBJ databases">
        <title>Characterization of fructooligosaccharide metabolism and fructooligosaccharide-degrading enzymes in human commensal butyrate producers.</title>
        <authorList>
            <person name="Tanno H."/>
            <person name="Fujii T."/>
            <person name="Hirano K."/>
            <person name="Maeno S."/>
            <person name="Tonozuka T."/>
            <person name="Sakamoto M."/>
            <person name="Ohkuma M."/>
            <person name="Tochio T."/>
            <person name="Endo A."/>
        </authorList>
    </citation>
    <scope>NUCLEOTIDE SEQUENCE</scope>
    <source>
        <strain evidence="4">JCM 17466</strain>
    </source>
</reference>
<name>A0A916QAP9_9FIRM</name>
<dbReference type="Pfam" id="PF01520">
    <property type="entry name" value="Amidase_3"/>
    <property type="match status" value="1"/>
</dbReference>
<dbReference type="GO" id="GO:0030288">
    <property type="term" value="C:outer membrane-bounded periplasmic space"/>
    <property type="evidence" value="ECO:0007669"/>
    <property type="project" value="TreeGrafter"/>
</dbReference>
<dbReference type="AlphaFoldDB" id="A0A916QAP9"/>
<evidence type="ECO:0000313" key="5">
    <source>
        <dbReference type="Proteomes" id="UP000613208"/>
    </source>
</evidence>
<dbReference type="PANTHER" id="PTHR30404">
    <property type="entry name" value="N-ACETYLMURAMOYL-L-ALANINE AMIDASE"/>
    <property type="match status" value="1"/>
</dbReference>
<dbReference type="GO" id="GO:0009253">
    <property type="term" value="P:peptidoglycan catabolic process"/>
    <property type="evidence" value="ECO:0007669"/>
    <property type="project" value="InterPro"/>
</dbReference>
<feature type="domain" description="MurNAc-LAA" evidence="3">
    <location>
        <begin position="144"/>
        <end position="263"/>
    </location>
</feature>
<dbReference type="InterPro" id="IPR050695">
    <property type="entry name" value="N-acetylmuramoyl_amidase_3"/>
</dbReference>
<proteinExistence type="predicted"/>
<feature type="region of interest" description="Disordered" evidence="2">
    <location>
        <begin position="70"/>
        <end position="97"/>
    </location>
</feature>
<gene>
    <name evidence="4" type="ORF">ANBU17_20530</name>
</gene>
<dbReference type="Proteomes" id="UP000613208">
    <property type="component" value="Unassembled WGS sequence"/>
</dbReference>
<feature type="region of interest" description="Disordered" evidence="2">
    <location>
        <begin position="24"/>
        <end position="58"/>
    </location>
</feature>
<accession>A0A916QAP9</accession>